<organism evidence="2 3">
    <name type="scientific">Mycolicibacterium hodleri</name>
    <dbReference type="NCBI Taxonomy" id="49897"/>
    <lineage>
        <taxon>Bacteria</taxon>
        <taxon>Bacillati</taxon>
        <taxon>Actinomycetota</taxon>
        <taxon>Actinomycetes</taxon>
        <taxon>Mycobacteriales</taxon>
        <taxon>Mycobacteriaceae</taxon>
        <taxon>Mycolicibacterium</taxon>
    </lineage>
</organism>
<dbReference type="InterPro" id="IPR036388">
    <property type="entry name" value="WH-like_DNA-bd_sf"/>
</dbReference>
<dbReference type="Pfam" id="PF08447">
    <property type="entry name" value="PAS_3"/>
    <property type="match status" value="1"/>
</dbReference>
<dbReference type="AlphaFoldDB" id="A0A544W8T9"/>
<dbReference type="Gene3D" id="3.30.450.20">
    <property type="entry name" value="PAS domain"/>
    <property type="match status" value="1"/>
</dbReference>
<proteinExistence type="predicted"/>
<reference evidence="2 3" key="1">
    <citation type="submission" date="2018-10" db="EMBL/GenBank/DDBJ databases">
        <title>Draft genome of Mycobacterium hodleri strain B.</title>
        <authorList>
            <person name="Amande T.J."/>
            <person name="Mcgenity T.J."/>
        </authorList>
    </citation>
    <scope>NUCLEOTIDE SEQUENCE [LARGE SCALE GENOMIC DNA]</scope>
    <source>
        <strain evidence="2 3">B</strain>
    </source>
</reference>
<dbReference type="CDD" id="cd00130">
    <property type="entry name" value="PAS"/>
    <property type="match status" value="1"/>
</dbReference>
<name>A0A544W8T9_9MYCO</name>
<dbReference type="GO" id="GO:0003723">
    <property type="term" value="F:RNA binding"/>
    <property type="evidence" value="ECO:0007669"/>
    <property type="project" value="InterPro"/>
</dbReference>
<dbReference type="SMART" id="SM01012">
    <property type="entry name" value="ANTAR"/>
    <property type="match status" value="1"/>
</dbReference>
<dbReference type="RefSeq" id="WP_142550058.1">
    <property type="nucleotide sequence ID" value="NZ_VIFX01000001.1"/>
</dbReference>
<feature type="domain" description="ANTAR" evidence="1">
    <location>
        <begin position="128"/>
        <end position="189"/>
    </location>
</feature>
<dbReference type="EMBL" id="VIFX01000001">
    <property type="protein sequence ID" value="TQR88658.1"/>
    <property type="molecule type" value="Genomic_DNA"/>
</dbReference>
<dbReference type="Proteomes" id="UP000315759">
    <property type="component" value="Unassembled WGS sequence"/>
</dbReference>
<evidence type="ECO:0000313" key="2">
    <source>
        <dbReference type="EMBL" id="TQR88658.1"/>
    </source>
</evidence>
<dbReference type="NCBIfam" id="TIGR00229">
    <property type="entry name" value="sensory_box"/>
    <property type="match status" value="1"/>
</dbReference>
<gene>
    <name evidence="2" type="ORF">D8S82_01245</name>
</gene>
<evidence type="ECO:0000313" key="3">
    <source>
        <dbReference type="Proteomes" id="UP000315759"/>
    </source>
</evidence>
<dbReference type="InterPro" id="IPR013655">
    <property type="entry name" value="PAS_fold_3"/>
</dbReference>
<keyword evidence="3" id="KW-1185">Reference proteome</keyword>
<dbReference type="InterPro" id="IPR035965">
    <property type="entry name" value="PAS-like_dom_sf"/>
</dbReference>
<comment type="caution">
    <text evidence="2">The sequence shown here is derived from an EMBL/GenBank/DDBJ whole genome shotgun (WGS) entry which is preliminary data.</text>
</comment>
<evidence type="ECO:0000259" key="1">
    <source>
        <dbReference type="PROSITE" id="PS50921"/>
    </source>
</evidence>
<dbReference type="PROSITE" id="PS50921">
    <property type="entry name" value="ANTAR"/>
    <property type="match status" value="1"/>
</dbReference>
<accession>A0A544W8T9</accession>
<dbReference type="SUPFAM" id="SSF55785">
    <property type="entry name" value="PYP-like sensor domain (PAS domain)"/>
    <property type="match status" value="1"/>
</dbReference>
<dbReference type="Gene3D" id="1.10.10.10">
    <property type="entry name" value="Winged helix-like DNA-binding domain superfamily/Winged helix DNA-binding domain"/>
    <property type="match status" value="1"/>
</dbReference>
<dbReference type="InterPro" id="IPR005561">
    <property type="entry name" value="ANTAR"/>
</dbReference>
<sequence>MPDKFTHRDAPPLLVGPFRFFFADESWEWSAEAAQIHGYPAAEMRPTTEQVMSHKHPEDHQKIAATLAEIRRTHGPINTRHRIVDVQGRTREVIVVGVQIRDDLGSVVGNQGFFVDVTPTGHPLKQVEDAQRLITEAVAGIAEQRGVIEQCKGILMFVYRIDAERAFDLLRWRSQVTNTKLRGLAEQYLAEFVALEYDEVLPTRSDCDQLLLTAHERVASRIAS</sequence>
<protein>
    <submittedName>
        <fullName evidence="2">ANTAR domain-containing protein</fullName>
    </submittedName>
</protein>
<dbReference type="InterPro" id="IPR000014">
    <property type="entry name" value="PAS"/>
</dbReference>
<dbReference type="Pfam" id="PF03861">
    <property type="entry name" value="ANTAR"/>
    <property type="match status" value="1"/>
</dbReference>